<dbReference type="AlphaFoldDB" id="A0A0V0GDV0"/>
<proteinExistence type="predicted"/>
<accession>A0A0V0GDV0</accession>
<sequence length="73" mass="7975">HDCPCDNIPISPVNIIKHGLSNFHLLALCIHVNQSISHHEILLSIAAFQTQHLFNGIAMSFLPLAQCSNSSTT</sequence>
<name>A0A0V0GDV0_SOLCH</name>
<dbReference type="EMBL" id="GEDG01041800">
    <property type="protein sequence ID" value="JAP06321.1"/>
    <property type="molecule type" value="Transcribed_RNA"/>
</dbReference>
<protein>
    <submittedName>
        <fullName evidence="1">Putative ovule protein</fullName>
    </submittedName>
</protein>
<organism evidence="1">
    <name type="scientific">Solanum chacoense</name>
    <name type="common">Chaco potato</name>
    <dbReference type="NCBI Taxonomy" id="4108"/>
    <lineage>
        <taxon>Eukaryota</taxon>
        <taxon>Viridiplantae</taxon>
        <taxon>Streptophyta</taxon>
        <taxon>Embryophyta</taxon>
        <taxon>Tracheophyta</taxon>
        <taxon>Spermatophyta</taxon>
        <taxon>Magnoliopsida</taxon>
        <taxon>eudicotyledons</taxon>
        <taxon>Gunneridae</taxon>
        <taxon>Pentapetalae</taxon>
        <taxon>asterids</taxon>
        <taxon>lamiids</taxon>
        <taxon>Solanales</taxon>
        <taxon>Solanaceae</taxon>
        <taxon>Solanoideae</taxon>
        <taxon>Solaneae</taxon>
        <taxon>Solanum</taxon>
    </lineage>
</organism>
<feature type="non-terminal residue" evidence="1">
    <location>
        <position position="1"/>
    </location>
</feature>
<reference evidence="1" key="1">
    <citation type="submission" date="2015-12" db="EMBL/GenBank/DDBJ databases">
        <title>Gene expression during late stages of embryo sac development: a critical building block for successful pollen-pistil interactions.</title>
        <authorList>
            <person name="Liu Y."/>
            <person name="Joly V."/>
            <person name="Sabar M."/>
            <person name="Matton D.P."/>
        </authorList>
    </citation>
    <scope>NUCLEOTIDE SEQUENCE</scope>
</reference>
<evidence type="ECO:0000313" key="1">
    <source>
        <dbReference type="EMBL" id="JAP06321.1"/>
    </source>
</evidence>